<evidence type="ECO:0000313" key="3">
    <source>
        <dbReference type="EMBL" id="GGI03461.1"/>
    </source>
</evidence>
<dbReference type="InterPro" id="IPR050312">
    <property type="entry name" value="IolE/XylAMocC-like"/>
</dbReference>
<protein>
    <recommendedName>
        <fullName evidence="2">Xylose isomerase-like TIM barrel domain-containing protein</fullName>
    </recommendedName>
</protein>
<dbReference type="Pfam" id="PF01261">
    <property type="entry name" value="AP_endonuc_2"/>
    <property type="match status" value="1"/>
</dbReference>
<name>A0A8J3A5G3_9ACTN</name>
<dbReference type="Proteomes" id="UP000650511">
    <property type="component" value="Unassembled WGS sequence"/>
</dbReference>
<feature type="chain" id="PRO_5035152024" description="Xylose isomerase-like TIM barrel domain-containing protein" evidence="1">
    <location>
        <begin position="33"/>
        <end position="313"/>
    </location>
</feature>
<dbReference type="InterPro" id="IPR006311">
    <property type="entry name" value="TAT_signal"/>
</dbReference>
<dbReference type="RefSeq" id="WP_165403798.1">
    <property type="nucleotide sequence ID" value="NZ_BMHA01000001.1"/>
</dbReference>
<evidence type="ECO:0000256" key="1">
    <source>
        <dbReference type="SAM" id="SignalP"/>
    </source>
</evidence>
<accession>A0A8J3A5G3</accession>
<dbReference type="Gene3D" id="3.20.20.150">
    <property type="entry name" value="Divalent-metal-dependent TIM barrel enzymes"/>
    <property type="match status" value="1"/>
</dbReference>
<dbReference type="PROSITE" id="PS51318">
    <property type="entry name" value="TAT"/>
    <property type="match status" value="1"/>
</dbReference>
<dbReference type="PANTHER" id="PTHR12110:SF41">
    <property type="entry name" value="INOSOSE DEHYDRATASE"/>
    <property type="match status" value="1"/>
</dbReference>
<organism evidence="3 4">
    <name type="scientific">Egicoccus halophilus</name>
    <dbReference type="NCBI Taxonomy" id="1670830"/>
    <lineage>
        <taxon>Bacteria</taxon>
        <taxon>Bacillati</taxon>
        <taxon>Actinomycetota</taxon>
        <taxon>Nitriliruptoria</taxon>
        <taxon>Egicoccales</taxon>
        <taxon>Egicoccaceae</taxon>
        <taxon>Egicoccus</taxon>
    </lineage>
</organism>
<comment type="caution">
    <text evidence="3">The sequence shown here is derived from an EMBL/GenBank/DDBJ whole genome shotgun (WGS) entry which is preliminary data.</text>
</comment>
<proteinExistence type="predicted"/>
<keyword evidence="4" id="KW-1185">Reference proteome</keyword>
<dbReference type="SUPFAM" id="SSF51658">
    <property type="entry name" value="Xylose isomerase-like"/>
    <property type="match status" value="1"/>
</dbReference>
<evidence type="ECO:0000259" key="2">
    <source>
        <dbReference type="Pfam" id="PF01261"/>
    </source>
</evidence>
<dbReference type="PANTHER" id="PTHR12110">
    <property type="entry name" value="HYDROXYPYRUVATE ISOMERASE"/>
    <property type="match status" value="1"/>
</dbReference>
<keyword evidence="1" id="KW-0732">Signal</keyword>
<dbReference type="InterPro" id="IPR036237">
    <property type="entry name" value="Xyl_isomerase-like_sf"/>
</dbReference>
<dbReference type="AlphaFoldDB" id="A0A8J3A5G3"/>
<feature type="signal peptide" evidence="1">
    <location>
        <begin position="1"/>
        <end position="32"/>
    </location>
</feature>
<evidence type="ECO:0000313" key="4">
    <source>
        <dbReference type="Proteomes" id="UP000650511"/>
    </source>
</evidence>
<dbReference type="EMBL" id="BMHA01000001">
    <property type="protein sequence ID" value="GGI03461.1"/>
    <property type="molecule type" value="Genomic_DNA"/>
</dbReference>
<reference evidence="3" key="2">
    <citation type="submission" date="2020-09" db="EMBL/GenBank/DDBJ databases">
        <authorList>
            <person name="Sun Q."/>
            <person name="Zhou Y."/>
        </authorList>
    </citation>
    <scope>NUCLEOTIDE SEQUENCE</scope>
    <source>
        <strain evidence="3">CGMCC 1.14988</strain>
    </source>
</reference>
<gene>
    <name evidence="3" type="ORF">GCM10011354_04150</name>
</gene>
<dbReference type="InterPro" id="IPR013022">
    <property type="entry name" value="Xyl_isomerase-like_TIM-brl"/>
</dbReference>
<feature type="domain" description="Xylose isomerase-like TIM barrel" evidence="2">
    <location>
        <begin position="144"/>
        <end position="280"/>
    </location>
</feature>
<sequence>MTTATSALRRAWLGLFALGLALAMTLSTTASAEAAAPERANGNRPAHAASCGRGVPLNHVSIQLWTFNSAINQHGIEHVLTELSRMGYRNIEPYNYHGLSATEFKELADSLHLRIRSRHGSTNEANWDTQLAQARMFNQRWTGSGGFASPGIGSYENVLATAETLNRLGQRSVRNGTGKVFGHNHANEFTTMYVDAQGDGTLKSAWQLLVENTDPRWVTFQLDVGWAEAAGEDSVELLERFGDRIELLHVKDLVWNANGSHSWVPVGDGVVDWTAVFQAAQGNVRLYVVEQDFPADAFETAQRSIDYLSCLNY</sequence>
<reference evidence="3" key="1">
    <citation type="journal article" date="2014" name="Int. J. Syst. Evol. Microbiol.">
        <title>Complete genome sequence of Corynebacterium casei LMG S-19264T (=DSM 44701T), isolated from a smear-ripened cheese.</title>
        <authorList>
            <consortium name="US DOE Joint Genome Institute (JGI-PGF)"/>
            <person name="Walter F."/>
            <person name="Albersmeier A."/>
            <person name="Kalinowski J."/>
            <person name="Ruckert C."/>
        </authorList>
    </citation>
    <scope>NUCLEOTIDE SEQUENCE</scope>
    <source>
        <strain evidence="3">CGMCC 1.14988</strain>
    </source>
</reference>